<comment type="caution">
    <text evidence="1">The sequence shown here is derived from an EMBL/GenBank/DDBJ whole genome shotgun (WGS) entry which is preliminary data.</text>
</comment>
<dbReference type="OrthoDB" id="2679487at2"/>
<dbReference type="EMBL" id="MCHY01000008">
    <property type="protein sequence ID" value="RKD24626.1"/>
    <property type="molecule type" value="Genomic_DNA"/>
</dbReference>
<dbReference type="RefSeq" id="WP_120189924.1">
    <property type="nucleotide sequence ID" value="NZ_MCHY01000008.1"/>
</dbReference>
<reference evidence="1 2" key="1">
    <citation type="submission" date="2016-08" db="EMBL/GenBank/DDBJ databases">
        <title>Novel Firmicute Genomes.</title>
        <authorList>
            <person name="Poppleton D.I."/>
            <person name="Gribaldo S."/>
        </authorList>
    </citation>
    <scope>NUCLEOTIDE SEQUENCE [LARGE SCALE GENOMIC DNA]</scope>
    <source>
        <strain evidence="1 2">RAOx-1</strain>
    </source>
</reference>
<keyword evidence="2" id="KW-1185">Reference proteome</keyword>
<organism evidence="1 2">
    <name type="scientific">Ammoniphilus oxalaticus</name>
    <dbReference type="NCBI Taxonomy" id="66863"/>
    <lineage>
        <taxon>Bacteria</taxon>
        <taxon>Bacillati</taxon>
        <taxon>Bacillota</taxon>
        <taxon>Bacilli</taxon>
        <taxon>Bacillales</taxon>
        <taxon>Paenibacillaceae</taxon>
        <taxon>Aneurinibacillus group</taxon>
        <taxon>Ammoniphilus</taxon>
    </lineage>
</organism>
<gene>
    <name evidence="1" type="ORF">BEP19_09640</name>
</gene>
<protein>
    <submittedName>
        <fullName evidence="1">Uncharacterized protein</fullName>
    </submittedName>
</protein>
<dbReference type="AlphaFoldDB" id="A0A419SL17"/>
<accession>A0A419SL17</accession>
<sequence length="69" mass="8375">MQAKEWMRTLSAKGIETEEVGDAIYRFHQEECEWMVPQYIIDQMIGQSLDQTTDYIQNRLFYLVRRIEE</sequence>
<evidence type="ECO:0000313" key="1">
    <source>
        <dbReference type="EMBL" id="RKD24626.1"/>
    </source>
</evidence>
<evidence type="ECO:0000313" key="2">
    <source>
        <dbReference type="Proteomes" id="UP000284219"/>
    </source>
</evidence>
<name>A0A419SL17_9BACL</name>
<proteinExistence type="predicted"/>
<dbReference type="Proteomes" id="UP000284219">
    <property type="component" value="Unassembled WGS sequence"/>
</dbReference>